<feature type="region of interest" description="Disordered" evidence="1">
    <location>
        <begin position="227"/>
        <end position="298"/>
    </location>
</feature>
<keyword evidence="5" id="KW-1185">Reference proteome</keyword>
<keyword evidence="2" id="KW-0472">Membrane</keyword>
<feature type="transmembrane region" description="Helical" evidence="2">
    <location>
        <begin position="40"/>
        <end position="58"/>
    </location>
</feature>
<evidence type="ECO:0000313" key="4">
    <source>
        <dbReference type="EMBL" id="MBB3087151.1"/>
    </source>
</evidence>
<name>A0A7W4ZZY7_9ACTN</name>
<evidence type="ECO:0000259" key="3">
    <source>
        <dbReference type="Pfam" id="PF13313"/>
    </source>
</evidence>
<feature type="domain" description="DUF4082" evidence="3">
    <location>
        <begin position="79"/>
        <end position="217"/>
    </location>
</feature>
<evidence type="ECO:0000256" key="1">
    <source>
        <dbReference type="SAM" id="MobiDB-lite"/>
    </source>
</evidence>
<dbReference type="AlphaFoldDB" id="A0A7W4ZZY7"/>
<sequence>MNNIDRMDGFGHGVENPPAKPMTGPAPTRRRQKRIRTRRTALLIAVVAVSTLAALLAITNLTSSSPAAATEGVFDAGLVPDPSADPDTLPVELGMRFEVARPGTVVGVRFYGESSTGRVNTGSLWSSSGERLATATFPADDGLGWHSVTFDEPVRVGPGKTYVASYLAPAGYTAEQHGFDNEVANRSVVAPRGAGVYRYGSRGGFPTENWRNSNYFVDVRFVPSTAVPGPTLSPQPSSPAPSSPVPSASATRSTSSPSGSATPSGPAPSSPATPAPSATYPNASNTGPKGTLSPRGGATVTTDGAVISNARVNGQLTIRADNVVIRNVHLTTTAYYGILTYGKNTVIEDTTIVGTSPTTLAGIAAYEGGTVNARRVNVSGMEDGVRLAHNSSLTDSYVHGLDGDADSHFDGVTADGYRGWRITHNTIVNDHNQTAAVWIGDPRYAPSEGVLEDNWLQGGGYTVYAGPGTGAGLRVVDNVFSTKQFPRSGYWGPVAKWVGSGNTWTGNVWADGPDAGKPVTP</sequence>
<proteinExistence type="predicted"/>
<dbReference type="InterPro" id="IPR011050">
    <property type="entry name" value="Pectin_lyase_fold/virulence"/>
</dbReference>
<comment type="caution">
    <text evidence="4">The sequence shown here is derived from an EMBL/GenBank/DDBJ whole genome shotgun (WGS) entry which is preliminary data.</text>
</comment>
<dbReference type="InterPro" id="IPR025141">
    <property type="entry name" value="DUF4082"/>
</dbReference>
<feature type="compositionally biased region" description="Pro residues" evidence="1">
    <location>
        <begin position="265"/>
        <end position="274"/>
    </location>
</feature>
<protein>
    <recommendedName>
        <fullName evidence="3">DUF4082 domain-containing protein</fullName>
    </recommendedName>
</protein>
<dbReference type="SMART" id="SM00710">
    <property type="entry name" value="PbH1"/>
    <property type="match status" value="4"/>
</dbReference>
<organism evidence="4 5">
    <name type="scientific">Nocardioides albus</name>
    <dbReference type="NCBI Taxonomy" id="1841"/>
    <lineage>
        <taxon>Bacteria</taxon>
        <taxon>Bacillati</taxon>
        <taxon>Actinomycetota</taxon>
        <taxon>Actinomycetes</taxon>
        <taxon>Propionibacteriales</taxon>
        <taxon>Nocardioidaceae</taxon>
        <taxon>Nocardioides</taxon>
    </lineage>
</organism>
<feature type="compositionally biased region" description="Pro residues" evidence="1">
    <location>
        <begin position="231"/>
        <end position="244"/>
    </location>
</feature>
<feature type="region of interest" description="Disordered" evidence="1">
    <location>
        <begin position="1"/>
        <end position="34"/>
    </location>
</feature>
<gene>
    <name evidence="4" type="ORF">FHS12_000074</name>
</gene>
<dbReference type="InterPro" id="IPR006626">
    <property type="entry name" value="PbH1"/>
</dbReference>
<dbReference type="Proteomes" id="UP000577707">
    <property type="component" value="Unassembled WGS sequence"/>
</dbReference>
<dbReference type="Gene3D" id="2.160.20.10">
    <property type="entry name" value="Single-stranded right-handed beta-helix, Pectin lyase-like"/>
    <property type="match status" value="1"/>
</dbReference>
<dbReference type="SUPFAM" id="SSF51126">
    <property type="entry name" value="Pectin lyase-like"/>
    <property type="match status" value="1"/>
</dbReference>
<keyword evidence="2" id="KW-0812">Transmembrane</keyword>
<evidence type="ECO:0000313" key="5">
    <source>
        <dbReference type="Proteomes" id="UP000577707"/>
    </source>
</evidence>
<keyword evidence="2" id="KW-1133">Transmembrane helix</keyword>
<dbReference type="InterPro" id="IPR012334">
    <property type="entry name" value="Pectin_lyas_fold"/>
</dbReference>
<evidence type="ECO:0000256" key="2">
    <source>
        <dbReference type="SAM" id="Phobius"/>
    </source>
</evidence>
<feature type="compositionally biased region" description="Low complexity" evidence="1">
    <location>
        <begin position="245"/>
        <end position="264"/>
    </location>
</feature>
<dbReference type="EMBL" id="JACHXG010000001">
    <property type="protein sequence ID" value="MBB3087151.1"/>
    <property type="molecule type" value="Genomic_DNA"/>
</dbReference>
<feature type="compositionally biased region" description="Low complexity" evidence="1">
    <location>
        <begin position="275"/>
        <end position="284"/>
    </location>
</feature>
<dbReference type="Pfam" id="PF13313">
    <property type="entry name" value="DUF4082"/>
    <property type="match status" value="1"/>
</dbReference>
<dbReference type="RefSeq" id="WP_183541121.1">
    <property type="nucleotide sequence ID" value="NZ_BMQT01000001.1"/>
</dbReference>
<accession>A0A7W4ZZY7</accession>
<reference evidence="4 5" key="1">
    <citation type="submission" date="2020-08" db="EMBL/GenBank/DDBJ databases">
        <title>Genomic Encyclopedia of Type Strains, Phase III (KMG-III): the genomes of soil and plant-associated and newly described type strains.</title>
        <authorList>
            <person name="Whitman W."/>
        </authorList>
    </citation>
    <scope>NUCLEOTIDE SEQUENCE [LARGE SCALE GENOMIC DNA]</scope>
    <source>
        <strain evidence="4 5">CECT 3302</strain>
    </source>
</reference>